<dbReference type="Proteomes" id="UP000233440">
    <property type="component" value="Unassembled WGS sequence"/>
</dbReference>
<dbReference type="RefSeq" id="WP_101356643.1">
    <property type="nucleotide sequence ID" value="NZ_PIQO01000036.1"/>
</dbReference>
<gene>
    <name evidence="3" type="ORF">CWO92_23585</name>
</gene>
<sequence>MVLKLNNHTETYENAKKNYAEVVKNESSTPEQVEAAWNEMQDALVDSLTTQITERVANKNTDQSVLAARGANVLTSEERKFFNEVTRSGGFESETVLPYTTVDRIFEDLTSEHPLLSIINFTNLGTVKAEIITSEKSGAFAWGPVFSEIRSQLDAAFKKETFDQSKLTAFVVLAKDLDKFGPEWVEAYVRTQITETYAVALEQGIILGAGPTKYEPIGLIRDLKKPVDPTNGHAKKDVAGDLTFADAKTSIEEIGGVCKTLSQTEKGKSISVGGKVYFLLNPMDAWDVKINFTIQNSLGAYITALPFNVQIVESEFATKGELVAFVRDRYDAYLAGGVSVSKFDQTLAIEDANLYTAKGFAFGKAKDNNAVQIYSLNVTGTEPSGV</sequence>
<dbReference type="InterPro" id="IPR024455">
    <property type="entry name" value="Phage_capsid"/>
</dbReference>
<evidence type="ECO:0000313" key="4">
    <source>
        <dbReference type="Proteomes" id="UP000233440"/>
    </source>
</evidence>
<feature type="domain" description="Phage capsid-like C-terminal" evidence="2">
    <location>
        <begin position="96"/>
        <end position="234"/>
    </location>
</feature>
<accession>A0A2N3LD70</accession>
<comment type="subcellular location">
    <subcellularLocation>
        <location evidence="1">Virion</location>
    </subcellularLocation>
</comment>
<dbReference type="AlphaFoldDB" id="A0A2N3LD70"/>
<comment type="caution">
    <text evidence="3">The sequence shown here is derived from an EMBL/GenBank/DDBJ whole genome shotgun (WGS) entry which is preliminary data.</text>
</comment>
<organism evidence="3 4">
    <name type="scientific">Heyndrickxia camelliae</name>
    <dbReference type="NCBI Taxonomy" id="1707093"/>
    <lineage>
        <taxon>Bacteria</taxon>
        <taxon>Bacillati</taxon>
        <taxon>Bacillota</taxon>
        <taxon>Bacilli</taxon>
        <taxon>Bacillales</taxon>
        <taxon>Bacillaceae</taxon>
        <taxon>Heyndrickxia</taxon>
    </lineage>
</organism>
<evidence type="ECO:0000313" key="3">
    <source>
        <dbReference type="EMBL" id="PKR82568.1"/>
    </source>
</evidence>
<name>A0A2N3LD70_9BACI</name>
<dbReference type="NCBIfam" id="TIGR01554">
    <property type="entry name" value="major_cap_HK97"/>
    <property type="match status" value="1"/>
</dbReference>
<protein>
    <submittedName>
        <fullName evidence="3">Phage major capsid protein</fullName>
    </submittedName>
</protein>
<dbReference type="OrthoDB" id="2043141at2"/>
<proteinExistence type="predicted"/>
<keyword evidence="4" id="KW-1185">Reference proteome</keyword>
<reference evidence="3 4" key="1">
    <citation type="submission" date="2017-11" db="EMBL/GenBank/DDBJ databases">
        <title>Bacillus camelliae sp. nov., isolated from pu'er tea.</title>
        <authorList>
            <person name="Niu L."/>
        </authorList>
    </citation>
    <scope>NUCLEOTIDE SEQUENCE [LARGE SCALE GENOMIC DNA]</scope>
    <source>
        <strain evidence="3 4">7578-1</strain>
    </source>
</reference>
<dbReference type="SUPFAM" id="SSF56563">
    <property type="entry name" value="Major capsid protein gp5"/>
    <property type="match status" value="1"/>
</dbReference>
<dbReference type="EMBL" id="PIQO01000036">
    <property type="protein sequence ID" value="PKR82568.1"/>
    <property type="molecule type" value="Genomic_DNA"/>
</dbReference>
<dbReference type="Pfam" id="PF05065">
    <property type="entry name" value="Phage_capsid"/>
    <property type="match status" value="1"/>
</dbReference>
<dbReference type="InterPro" id="IPR054612">
    <property type="entry name" value="Phage_capsid-like_C"/>
</dbReference>
<evidence type="ECO:0000256" key="1">
    <source>
        <dbReference type="ARBA" id="ARBA00004328"/>
    </source>
</evidence>
<evidence type="ECO:0000259" key="2">
    <source>
        <dbReference type="Pfam" id="PF05065"/>
    </source>
</evidence>